<dbReference type="GeneID" id="118241287"/>
<evidence type="ECO:0000256" key="12">
    <source>
        <dbReference type="SAM" id="Phobius"/>
    </source>
</evidence>
<dbReference type="InterPro" id="IPR013162">
    <property type="entry name" value="CD80_C2-set"/>
</dbReference>
<evidence type="ECO:0000256" key="13">
    <source>
        <dbReference type="SAM" id="SignalP"/>
    </source>
</evidence>
<dbReference type="SUPFAM" id="SSF48726">
    <property type="entry name" value="Immunoglobulin"/>
    <property type="match status" value="3"/>
</dbReference>
<dbReference type="InterPro" id="IPR013106">
    <property type="entry name" value="Ig_V-set"/>
</dbReference>
<feature type="chain" id="PRO_5044295080" evidence="13">
    <location>
        <begin position="17"/>
        <end position="379"/>
    </location>
</feature>
<keyword evidence="16" id="KW-1185">Reference proteome</keyword>
<keyword evidence="7" id="KW-1015">Disulfide bond</keyword>
<dbReference type="InterPro" id="IPR036179">
    <property type="entry name" value="Ig-like_dom_sf"/>
</dbReference>
<reference evidence="15" key="4">
    <citation type="submission" date="2025-08" db="UniProtKB">
        <authorList>
            <consortium name="Ensembl"/>
        </authorList>
    </citation>
    <scope>IDENTIFICATION</scope>
</reference>
<sequence length="379" mass="42174">MLRTLVLLWSLSLTVGEEVPVTCLFSKECVLPCMSSYHDIIHWHKINSPSSITVHSFYNGADQLKYQNTAYSGRTSLFSDQISTGNASLVLRGVTIQDLGIYKCYTASQTMTKEAFVILIVEAPVEALDIRITDDGITCNISKVYPKPRIFWYVDKQEKEAPEHPVEDSQGLFYLTSTVKTQASLSNHTYTCSVSLGDKTPTYTGSLKQEKIEIYSGEDVAVQCPVSQGDSGKFNLTLTFEDSSIIPSYNSQGSQPHPSWSWRGPNVSVTQEGTIILHHLDREKHTGTYTCERVTPQSRQLVQTSVQIKTDIRMAVILVCCTTAPILIGVCIFCVLRIKGISVWDLLTGKKKKKKSSTTQNGNEEISKHESVMQPLSKT</sequence>
<dbReference type="GO" id="GO:0031295">
    <property type="term" value="P:T cell costimulation"/>
    <property type="evidence" value="ECO:0007669"/>
    <property type="project" value="TreeGrafter"/>
</dbReference>
<dbReference type="InterPro" id="IPR003599">
    <property type="entry name" value="Ig_sub"/>
</dbReference>
<dbReference type="RefSeq" id="XP_035381793.1">
    <property type="nucleotide sequence ID" value="XM_035525900.1"/>
</dbReference>
<evidence type="ECO:0000256" key="2">
    <source>
        <dbReference type="ARBA" id="ARBA00022475"/>
    </source>
</evidence>
<dbReference type="OMA" id="FYNGADQ"/>
<keyword evidence="3 12" id="KW-0812">Transmembrane</keyword>
<evidence type="ECO:0000256" key="1">
    <source>
        <dbReference type="ARBA" id="ARBA00004251"/>
    </source>
</evidence>
<evidence type="ECO:0000256" key="10">
    <source>
        <dbReference type="ARBA" id="ARBA00023319"/>
    </source>
</evidence>
<dbReference type="Proteomes" id="UP000314983">
    <property type="component" value="Chromosome 5"/>
</dbReference>
<evidence type="ECO:0000256" key="9">
    <source>
        <dbReference type="ARBA" id="ARBA00023180"/>
    </source>
</evidence>
<evidence type="ECO:0000313" key="16">
    <source>
        <dbReference type="Proteomes" id="UP000314983"/>
    </source>
</evidence>
<dbReference type="AlphaFoldDB" id="A0A4W4EGN5"/>
<evidence type="ECO:0000256" key="3">
    <source>
        <dbReference type="ARBA" id="ARBA00022692"/>
    </source>
</evidence>
<reference evidence="16" key="1">
    <citation type="journal article" date="2014" name="Science">
        <title>Nonhuman genetics. Genomic basis for the convergent evolution of electric organs.</title>
        <authorList>
            <person name="Gallant J.R."/>
            <person name="Traeger L.L."/>
            <person name="Volkening J.D."/>
            <person name="Moffett H."/>
            <person name="Chen P.H."/>
            <person name="Novina C.D."/>
            <person name="Phillips G.N.Jr."/>
            <person name="Anand R."/>
            <person name="Wells G.B."/>
            <person name="Pinch M."/>
            <person name="Guth R."/>
            <person name="Unguez G.A."/>
            <person name="Albert J.S."/>
            <person name="Zakon H.H."/>
            <person name="Samanta M.P."/>
            <person name="Sussman M.R."/>
        </authorList>
    </citation>
    <scope>NUCLEOTIDE SEQUENCE [LARGE SCALE GENOMIC DNA]</scope>
</reference>
<evidence type="ECO:0000256" key="5">
    <source>
        <dbReference type="ARBA" id="ARBA00022989"/>
    </source>
</evidence>
<gene>
    <name evidence="15" type="primary">hhla2b.2</name>
</gene>
<dbReference type="Pfam" id="PF07686">
    <property type="entry name" value="V-set"/>
    <property type="match status" value="1"/>
</dbReference>
<protein>
    <submittedName>
        <fullName evidence="15">HERV-H LTR-associating 2b, tandem duplicate 2</fullName>
    </submittedName>
</protein>
<dbReference type="GO" id="GO:0071222">
    <property type="term" value="P:cellular response to lipopolysaccharide"/>
    <property type="evidence" value="ECO:0007669"/>
    <property type="project" value="TreeGrafter"/>
</dbReference>
<dbReference type="CTD" id="103909756"/>
<evidence type="ECO:0000256" key="8">
    <source>
        <dbReference type="ARBA" id="ARBA00023170"/>
    </source>
</evidence>
<dbReference type="InterPro" id="IPR007110">
    <property type="entry name" value="Ig-like_dom"/>
</dbReference>
<feature type="transmembrane region" description="Helical" evidence="12">
    <location>
        <begin position="314"/>
        <end position="336"/>
    </location>
</feature>
<keyword evidence="5 12" id="KW-1133">Transmembrane helix</keyword>
<dbReference type="PANTHER" id="PTHR25466">
    <property type="entry name" value="T-LYMPHOCYTE ACTIVATION ANTIGEN"/>
    <property type="match status" value="1"/>
</dbReference>
<evidence type="ECO:0000256" key="4">
    <source>
        <dbReference type="ARBA" id="ARBA00022729"/>
    </source>
</evidence>
<reference evidence="16" key="2">
    <citation type="journal article" date="2017" name="Sci. Adv.">
        <title>A tail of two voltages: Proteomic comparison of the three electric organs of the electric eel.</title>
        <authorList>
            <person name="Traeger L.L."/>
            <person name="Sabat G."/>
            <person name="Barrett-Wilt G.A."/>
            <person name="Wells G.B."/>
            <person name="Sussman M.R."/>
        </authorList>
    </citation>
    <scope>NUCLEOTIDE SEQUENCE [LARGE SCALE GENOMIC DNA]</scope>
</reference>
<reference evidence="15" key="3">
    <citation type="submission" date="2020-05" db="EMBL/GenBank/DDBJ databases">
        <title>Electrophorus electricus (electric eel) genome, fEleEle1, primary haplotype.</title>
        <authorList>
            <person name="Myers G."/>
            <person name="Meyer A."/>
            <person name="Fedrigo O."/>
            <person name="Formenti G."/>
            <person name="Rhie A."/>
            <person name="Tracey A."/>
            <person name="Sims Y."/>
            <person name="Jarvis E.D."/>
        </authorList>
    </citation>
    <scope>NUCLEOTIDE SEQUENCE [LARGE SCALE GENOMIC DNA]</scope>
</reference>
<feature type="region of interest" description="Disordered" evidence="11">
    <location>
        <begin position="352"/>
        <end position="379"/>
    </location>
</feature>
<dbReference type="Pfam" id="PF08205">
    <property type="entry name" value="C2-set_2"/>
    <property type="match status" value="1"/>
</dbReference>
<dbReference type="GO" id="GO:0042130">
    <property type="term" value="P:negative regulation of T cell proliferation"/>
    <property type="evidence" value="ECO:0007669"/>
    <property type="project" value="TreeGrafter"/>
</dbReference>
<dbReference type="InterPro" id="IPR013783">
    <property type="entry name" value="Ig-like_fold"/>
</dbReference>
<keyword evidence="10" id="KW-0393">Immunoglobulin domain</keyword>
<feature type="signal peptide" evidence="13">
    <location>
        <begin position="1"/>
        <end position="16"/>
    </location>
</feature>
<keyword evidence="4 13" id="KW-0732">Signal</keyword>
<dbReference type="GO" id="GO:0042102">
    <property type="term" value="P:positive regulation of T cell proliferation"/>
    <property type="evidence" value="ECO:0007669"/>
    <property type="project" value="TreeGrafter"/>
</dbReference>
<dbReference type="FunFam" id="2.60.40.10:FF:000142">
    <property type="entry name" value="V-set domain-containing T-cell activation inhibitor 1"/>
    <property type="match status" value="1"/>
</dbReference>
<dbReference type="GeneTree" id="ENSGT00940000163670"/>
<feature type="domain" description="Ig-like" evidence="14">
    <location>
        <begin position="137"/>
        <end position="208"/>
    </location>
</feature>
<reference evidence="15" key="5">
    <citation type="submission" date="2025-09" db="UniProtKB">
        <authorList>
            <consortium name="Ensembl"/>
        </authorList>
    </citation>
    <scope>IDENTIFICATION</scope>
</reference>
<keyword evidence="9" id="KW-0325">Glycoprotein</keyword>
<proteinExistence type="predicted"/>
<dbReference type="Ensembl" id="ENSEEET00000011388.2">
    <property type="protein sequence ID" value="ENSEEEP00000011259.2"/>
    <property type="gene ID" value="ENSEEEG00000005704.2"/>
</dbReference>
<dbReference type="Gene3D" id="2.60.40.10">
    <property type="entry name" value="Immunoglobulins"/>
    <property type="match status" value="3"/>
</dbReference>
<name>A0A4W4EGN5_ELEEL</name>
<evidence type="ECO:0000256" key="7">
    <source>
        <dbReference type="ARBA" id="ARBA00023157"/>
    </source>
</evidence>
<dbReference type="SMART" id="SM00409">
    <property type="entry name" value="IG"/>
    <property type="match status" value="2"/>
</dbReference>
<evidence type="ECO:0000256" key="6">
    <source>
        <dbReference type="ARBA" id="ARBA00023136"/>
    </source>
</evidence>
<evidence type="ECO:0000259" key="14">
    <source>
        <dbReference type="PROSITE" id="PS50835"/>
    </source>
</evidence>
<accession>A0A4W4EGN5</accession>
<dbReference type="InterPro" id="IPR051713">
    <property type="entry name" value="T-cell_Activation_Regulation"/>
</dbReference>
<dbReference type="PROSITE" id="PS50835">
    <property type="entry name" value="IG_LIKE"/>
    <property type="match status" value="2"/>
</dbReference>
<dbReference type="GO" id="GO:0007166">
    <property type="term" value="P:cell surface receptor signaling pathway"/>
    <property type="evidence" value="ECO:0007669"/>
    <property type="project" value="TreeGrafter"/>
</dbReference>
<evidence type="ECO:0000256" key="11">
    <source>
        <dbReference type="SAM" id="MobiDB-lite"/>
    </source>
</evidence>
<comment type="subcellular location">
    <subcellularLocation>
        <location evidence="1">Cell membrane</location>
        <topology evidence="1">Single-pass type I membrane protein</topology>
    </subcellularLocation>
</comment>
<dbReference type="PANTHER" id="PTHR25466:SF14">
    <property type="entry name" value="BUTYROPHILIN SUBFAMILY 2 MEMBER A2-LIKE-RELATED"/>
    <property type="match status" value="1"/>
</dbReference>
<dbReference type="GO" id="GO:0009897">
    <property type="term" value="C:external side of plasma membrane"/>
    <property type="evidence" value="ECO:0007669"/>
    <property type="project" value="TreeGrafter"/>
</dbReference>
<feature type="domain" description="Ig-like" evidence="14">
    <location>
        <begin position="16"/>
        <end position="118"/>
    </location>
</feature>
<keyword evidence="8" id="KW-0675">Receptor</keyword>
<dbReference type="GO" id="GO:0006955">
    <property type="term" value="P:immune response"/>
    <property type="evidence" value="ECO:0007669"/>
    <property type="project" value="TreeGrafter"/>
</dbReference>
<keyword evidence="2" id="KW-1003">Cell membrane</keyword>
<organism evidence="15 16">
    <name type="scientific">Electrophorus electricus</name>
    <name type="common">Electric eel</name>
    <name type="synonym">Gymnotus electricus</name>
    <dbReference type="NCBI Taxonomy" id="8005"/>
    <lineage>
        <taxon>Eukaryota</taxon>
        <taxon>Metazoa</taxon>
        <taxon>Chordata</taxon>
        <taxon>Craniata</taxon>
        <taxon>Vertebrata</taxon>
        <taxon>Euteleostomi</taxon>
        <taxon>Actinopterygii</taxon>
        <taxon>Neopterygii</taxon>
        <taxon>Teleostei</taxon>
        <taxon>Ostariophysi</taxon>
        <taxon>Gymnotiformes</taxon>
        <taxon>Gymnotoidei</taxon>
        <taxon>Gymnotidae</taxon>
        <taxon>Electrophorus</taxon>
    </lineage>
</organism>
<keyword evidence="6 12" id="KW-0472">Membrane</keyword>
<evidence type="ECO:0000313" key="15">
    <source>
        <dbReference type="Ensembl" id="ENSEEEP00000011259.2"/>
    </source>
</evidence>